<gene>
    <name evidence="5" type="ORF">OV287_08225</name>
</gene>
<name>A0ABT3ZYI9_9BACT</name>
<dbReference type="InterPro" id="IPR001296">
    <property type="entry name" value="Glyco_trans_1"/>
</dbReference>
<dbReference type="CDD" id="cd03801">
    <property type="entry name" value="GT4_PimA-like"/>
    <property type="match status" value="1"/>
</dbReference>
<evidence type="ECO:0000259" key="4">
    <source>
        <dbReference type="Pfam" id="PF13439"/>
    </source>
</evidence>
<keyword evidence="2" id="KW-0808">Transferase</keyword>
<feature type="domain" description="Glycosyltransferase subfamily 4-like N-terminal" evidence="4">
    <location>
        <begin position="14"/>
        <end position="183"/>
    </location>
</feature>
<evidence type="ECO:0000256" key="2">
    <source>
        <dbReference type="ARBA" id="ARBA00022679"/>
    </source>
</evidence>
<dbReference type="EMBL" id="JAPNKA010000001">
    <property type="protein sequence ID" value="MCY1074472.1"/>
    <property type="molecule type" value="Genomic_DNA"/>
</dbReference>
<feature type="domain" description="Glycosyl transferase family 1" evidence="3">
    <location>
        <begin position="191"/>
        <end position="349"/>
    </location>
</feature>
<comment type="caution">
    <text evidence="5">The sequence shown here is derived from an EMBL/GenBank/DDBJ whole genome shotgun (WGS) entry which is preliminary data.</text>
</comment>
<keyword evidence="1" id="KW-0328">Glycosyltransferase</keyword>
<organism evidence="5 6">
    <name type="scientific">Archangium lansingense</name>
    <dbReference type="NCBI Taxonomy" id="2995310"/>
    <lineage>
        <taxon>Bacteria</taxon>
        <taxon>Pseudomonadati</taxon>
        <taxon>Myxococcota</taxon>
        <taxon>Myxococcia</taxon>
        <taxon>Myxococcales</taxon>
        <taxon>Cystobacterineae</taxon>
        <taxon>Archangiaceae</taxon>
        <taxon>Archangium</taxon>
    </lineage>
</organism>
<dbReference type="PANTHER" id="PTHR12526">
    <property type="entry name" value="GLYCOSYLTRANSFERASE"/>
    <property type="match status" value="1"/>
</dbReference>
<keyword evidence="6" id="KW-1185">Reference proteome</keyword>
<proteinExistence type="predicted"/>
<sequence>MKLALVTHNVIRGDGQGRVNYQLARHALARGHEVLLLADQVEPDLLERGARWLRIHPRVQKPHLLKVAEFTQRTSALVRRVRDEVDILHANGYVLDEPHHLNTSHFVHAAWLHSSVRASEVTGRLQSTYQWLYTAANARWEQRAYRQARLVAAVSEPVRADLLATGLPPEHVVTVPNGVDLEEFRPGREPRATWGLPEDRPLALFVGGIRTGRKNLDTVLAALREVPGLHLAVVGDVRGSPFPALADRLGVADRVSFLGFRDDVARLLRASDLFVFPSRYETFALVVLEALASGVPVVTARSVGAASLVTPECGVVLPNPEDAAALSRAMRSLVEDAPLRERMGLRAREVAREHGWAQMAEAYFRLYERLADSSIR</sequence>
<dbReference type="Pfam" id="PF13439">
    <property type="entry name" value="Glyco_transf_4"/>
    <property type="match status" value="1"/>
</dbReference>
<dbReference type="InterPro" id="IPR028098">
    <property type="entry name" value="Glyco_trans_4-like_N"/>
</dbReference>
<dbReference type="Pfam" id="PF00534">
    <property type="entry name" value="Glycos_transf_1"/>
    <property type="match status" value="1"/>
</dbReference>
<dbReference type="Gene3D" id="3.40.50.2000">
    <property type="entry name" value="Glycogen Phosphorylase B"/>
    <property type="match status" value="2"/>
</dbReference>
<accession>A0ABT3ZYI9</accession>
<protein>
    <submittedName>
        <fullName evidence="5">Glycosyltransferase family 4 protein</fullName>
    </submittedName>
</protein>
<dbReference type="PANTHER" id="PTHR12526:SF510">
    <property type="entry name" value="D-INOSITOL 3-PHOSPHATE GLYCOSYLTRANSFERASE"/>
    <property type="match status" value="1"/>
</dbReference>
<dbReference type="SUPFAM" id="SSF53756">
    <property type="entry name" value="UDP-Glycosyltransferase/glycogen phosphorylase"/>
    <property type="match status" value="1"/>
</dbReference>
<reference evidence="5 6" key="1">
    <citation type="submission" date="2022-11" db="EMBL/GenBank/DDBJ databases">
        <title>Minimal conservation of predation-associated metabolite biosynthetic gene clusters underscores biosynthetic potential of Myxococcota including descriptions for ten novel species: Archangium lansinium sp. nov., Myxococcus landrumus sp. nov., Nannocystis bai.</title>
        <authorList>
            <person name="Ahearne A."/>
            <person name="Stevens C."/>
            <person name="Phillips K."/>
        </authorList>
    </citation>
    <scope>NUCLEOTIDE SEQUENCE [LARGE SCALE GENOMIC DNA]</scope>
    <source>
        <strain evidence="5 6">MIWBW</strain>
    </source>
</reference>
<evidence type="ECO:0000313" key="6">
    <source>
        <dbReference type="Proteomes" id="UP001207654"/>
    </source>
</evidence>
<dbReference type="RefSeq" id="WP_267533435.1">
    <property type="nucleotide sequence ID" value="NZ_JAPNKA010000001.1"/>
</dbReference>
<evidence type="ECO:0000313" key="5">
    <source>
        <dbReference type="EMBL" id="MCY1074472.1"/>
    </source>
</evidence>
<evidence type="ECO:0000256" key="1">
    <source>
        <dbReference type="ARBA" id="ARBA00022676"/>
    </source>
</evidence>
<dbReference type="Proteomes" id="UP001207654">
    <property type="component" value="Unassembled WGS sequence"/>
</dbReference>
<evidence type="ECO:0000259" key="3">
    <source>
        <dbReference type="Pfam" id="PF00534"/>
    </source>
</evidence>